<evidence type="ECO:0000313" key="3">
    <source>
        <dbReference type="Proteomes" id="UP000007967"/>
    </source>
</evidence>
<organism evidence="2 3">
    <name type="scientific">Kribbella flavida (strain DSM 17836 / JCM 10339 / NBRC 14399)</name>
    <dbReference type="NCBI Taxonomy" id="479435"/>
    <lineage>
        <taxon>Bacteria</taxon>
        <taxon>Bacillati</taxon>
        <taxon>Actinomycetota</taxon>
        <taxon>Actinomycetes</taxon>
        <taxon>Propionibacteriales</taxon>
        <taxon>Kribbellaceae</taxon>
        <taxon>Kribbella</taxon>
    </lineage>
</organism>
<name>D2PTV5_KRIFD</name>
<dbReference type="InterPro" id="IPR015943">
    <property type="entry name" value="WD40/YVTN_repeat-like_dom_sf"/>
</dbReference>
<accession>D2PTV5</accession>
<dbReference type="HOGENOM" id="CLU_1568697_0_0_11"/>
<dbReference type="EMBL" id="CP001736">
    <property type="protein sequence ID" value="ADB33238.1"/>
    <property type="molecule type" value="Genomic_DNA"/>
</dbReference>
<gene>
    <name evidence="2" type="ordered locus">Kfla_4196</name>
</gene>
<dbReference type="eggNOG" id="COG4447">
    <property type="taxonomic scope" value="Bacteria"/>
</dbReference>
<feature type="signal peptide" evidence="1">
    <location>
        <begin position="1"/>
        <end position="27"/>
    </location>
</feature>
<keyword evidence="1" id="KW-0732">Signal</keyword>
<keyword evidence="3" id="KW-1185">Reference proteome</keyword>
<protein>
    <recommendedName>
        <fullName evidence="4">Glycosyl hydrolase BNR repeat-containing protein</fullName>
    </recommendedName>
</protein>
<reference evidence="3" key="1">
    <citation type="submission" date="2009-09" db="EMBL/GenBank/DDBJ databases">
        <title>The complete genome of Kribbella flavida DSM 17836.</title>
        <authorList>
            <consortium name="US DOE Joint Genome Institute (JGI-PGF)"/>
            <person name="Lucas S."/>
            <person name="Copeland A."/>
            <person name="Lapidus A."/>
            <person name="Glavina del Rio T."/>
            <person name="Dalin E."/>
            <person name="Tice H."/>
            <person name="Bruce D."/>
            <person name="Goodwin L."/>
            <person name="Pitluck S."/>
            <person name="Kyrpides N."/>
            <person name="Mavromatis K."/>
            <person name="Ivanova N."/>
            <person name="Saunders E."/>
            <person name="Brettin T."/>
            <person name="Detter J.C."/>
            <person name="Han C."/>
            <person name="Larimer F."/>
            <person name="Land M."/>
            <person name="Hauser L."/>
            <person name="Markowitz V."/>
            <person name="Cheng J.-F."/>
            <person name="Hugenholtz P."/>
            <person name="Woyke T."/>
            <person name="Wu D."/>
            <person name="Pukall R."/>
            <person name="Klenk H.-P."/>
            <person name="Eisen J.A."/>
        </authorList>
    </citation>
    <scope>NUCLEOTIDE SEQUENCE [LARGE SCALE GENOMIC DNA]</scope>
    <source>
        <strain evidence="3">DSM 17836 / JCM 10339 / NBRC 14399</strain>
    </source>
</reference>
<feature type="chain" id="PRO_5003034037" description="Glycosyl hydrolase BNR repeat-containing protein" evidence="1">
    <location>
        <begin position="28"/>
        <end position="170"/>
    </location>
</feature>
<dbReference type="KEGG" id="kfl:Kfla_4196"/>
<evidence type="ECO:0000313" key="2">
    <source>
        <dbReference type="EMBL" id="ADB33238.1"/>
    </source>
</evidence>
<dbReference type="AlphaFoldDB" id="D2PTV5"/>
<dbReference type="Gene3D" id="2.130.10.10">
    <property type="entry name" value="YVTN repeat-like/Quinoprotein amine dehydrogenase"/>
    <property type="match status" value="1"/>
</dbReference>
<dbReference type="SUPFAM" id="SSF110296">
    <property type="entry name" value="Oligoxyloglucan reducing end-specific cellobiohydrolase"/>
    <property type="match status" value="1"/>
</dbReference>
<evidence type="ECO:0000256" key="1">
    <source>
        <dbReference type="SAM" id="SignalP"/>
    </source>
</evidence>
<evidence type="ECO:0008006" key="4">
    <source>
        <dbReference type="Google" id="ProtNLM"/>
    </source>
</evidence>
<proteinExistence type="predicted"/>
<dbReference type="Proteomes" id="UP000007967">
    <property type="component" value="Chromosome"/>
</dbReference>
<reference evidence="2 3" key="2">
    <citation type="journal article" date="2010" name="Stand. Genomic Sci.">
        <title>Complete genome sequence of Kribbella flavida type strain (IFO 14399).</title>
        <authorList>
            <person name="Pukall R."/>
            <person name="Lapidus A."/>
            <person name="Glavina Del Rio T."/>
            <person name="Copeland A."/>
            <person name="Tice H."/>
            <person name="Cheng J.-F."/>
            <person name="Lucas S."/>
            <person name="Chen F."/>
            <person name="Nolan M."/>
            <person name="LaButti K."/>
            <person name="Pati A."/>
            <person name="Ivanova N."/>
            <person name="Mavrommatis K."/>
            <person name="Mikhailova N."/>
            <person name="Pitluck S."/>
            <person name="Bruce D."/>
            <person name="Goodwin L."/>
            <person name="Land M."/>
            <person name="Hauser L."/>
            <person name="Chang Y.-J."/>
            <person name="Jeffries C.D."/>
            <person name="Chen A."/>
            <person name="Palaniappan K."/>
            <person name="Chain P."/>
            <person name="Rohde M."/>
            <person name="Goeker M."/>
            <person name="Bristow J."/>
            <person name="Eisen J.A."/>
            <person name="Markowitz V."/>
            <person name="Hugenholtz P."/>
            <person name="Kyrpides N.C."/>
            <person name="Klenk H.-P."/>
            <person name="Brettin T."/>
        </authorList>
    </citation>
    <scope>NUCLEOTIDE SEQUENCE [LARGE SCALE GENOMIC DNA]</scope>
    <source>
        <strain evidence="3">DSM 17836 / JCM 10339 / NBRC 14399</strain>
    </source>
</reference>
<sequence length="170" mass="17783">MRRNAVLALGVVAFASSLLGVPLGAGAVGVQGSPCPDGARIDSGSSGERSYLLCSTNPDRGRMDKELWMSTDQGANYELQGPAPQKGITSGFAVPSEQTVAVSASAADQCVVYLTFDGGANWEETLTVTDGAPASNLTFTDANHGSVTCGWDENAMTYYTEDAGRTWMKM</sequence>